<dbReference type="PROSITE" id="PS51918">
    <property type="entry name" value="RADICAL_SAM"/>
    <property type="match status" value="1"/>
</dbReference>
<dbReference type="GO" id="GO:0002926">
    <property type="term" value="P:tRNA wobble base 5-methoxycarbonylmethyl-2-thiouridinylation"/>
    <property type="evidence" value="ECO:0007669"/>
    <property type="project" value="TreeGrafter"/>
</dbReference>
<dbReference type="SFLD" id="SFLDG01082">
    <property type="entry name" value="B12-binding_domain_containing"/>
    <property type="match status" value="1"/>
</dbReference>
<name>A0A975GLE5_9BACT</name>
<dbReference type="InterPro" id="IPR007197">
    <property type="entry name" value="rSAM"/>
</dbReference>
<dbReference type="GO" id="GO:0051539">
    <property type="term" value="F:4 iron, 4 sulfur cluster binding"/>
    <property type="evidence" value="ECO:0007669"/>
    <property type="project" value="UniProtKB-KW"/>
</dbReference>
<evidence type="ECO:0000256" key="5">
    <source>
        <dbReference type="ARBA" id="ARBA00023004"/>
    </source>
</evidence>
<sequence length="345" mass="38847">MKPSEKPFVIPVFIPHVGCPHQCIFCNQTAVTNVKREIISPEHLRLLINGFLNYKGAHRKTVQIAFYGGNFLGINRKDMEMLLQEAAWFVHEGKADSIRFSTRPDTINDKRLDMIKDFPVATIEIGAQSMDNQVLRMAHRGHTATDTEKAAYLLRERNYELGIQMMTGLPGDDETKTLDTARGIAGLSPDFVRIYPTLVLEKSMLAQLYNSGKYSPMSLEECVTLVKKIYLLFREKKIPVIRMGLQVSEDLEKGAKILAGPYHPAFGHLVHSEIFLDMAVSSISDLGNGPYEAISIKVHPRNISEMRGLKNKNIEILKNRFQVNTIDIVPDASVSEKALHLAQCR</sequence>
<proteinExistence type="predicted"/>
<dbReference type="InterPro" id="IPR032432">
    <property type="entry name" value="Radical_SAM_C"/>
</dbReference>
<dbReference type="Proteomes" id="UP000663722">
    <property type="component" value="Chromosome"/>
</dbReference>
<evidence type="ECO:0000313" key="8">
    <source>
        <dbReference type="EMBL" id="QTA85751.1"/>
    </source>
</evidence>
<keyword evidence="9" id="KW-1185">Reference proteome</keyword>
<dbReference type="InterPro" id="IPR006638">
    <property type="entry name" value="Elp3/MiaA/NifB-like_rSAM"/>
</dbReference>
<dbReference type="PANTHER" id="PTHR11135:SF0">
    <property type="entry name" value="ELONGATOR COMPLEX PROTEIN 3"/>
    <property type="match status" value="1"/>
</dbReference>
<comment type="cofactor">
    <cofactor evidence="1">
        <name>[4Fe-4S] cluster</name>
        <dbReference type="ChEBI" id="CHEBI:49883"/>
    </cofactor>
</comment>
<evidence type="ECO:0000256" key="6">
    <source>
        <dbReference type="ARBA" id="ARBA00023014"/>
    </source>
</evidence>
<dbReference type="GO" id="GO:0005737">
    <property type="term" value="C:cytoplasm"/>
    <property type="evidence" value="ECO:0007669"/>
    <property type="project" value="TreeGrafter"/>
</dbReference>
<dbReference type="SMART" id="SM00729">
    <property type="entry name" value="Elp3"/>
    <property type="match status" value="1"/>
</dbReference>
<dbReference type="KEGG" id="dmm:dnm_017650"/>
<reference evidence="8" key="1">
    <citation type="journal article" date="2021" name="Microb. Physiol.">
        <title>Proteogenomic Insights into the Physiology of Marine, Sulfate-Reducing, Filamentous Desulfonema limicola and Desulfonema magnum.</title>
        <authorList>
            <person name="Schnaars V."/>
            <person name="Wohlbrand L."/>
            <person name="Scheve S."/>
            <person name="Hinrichs C."/>
            <person name="Reinhardt R."/>
            <person name="Rabus R."/>
        </authorList>
    </citation>
    <scope>NUCLEOTIDE SEQUENCE</scope>
    <source>
        <strain evidence="8">4be13</strain>
    </source>
</reference>
<dbReference type="SFLD" id="SFLDS00029">
    <property type="entry name" value="Radical_SAM"/>
    <property type="match status" value="1"/>
</dbReference>
<organism evidence="8 9">
    <name type="scientific">Desulfonema magnum</name>
    <dbReference type="NCBI Taxonomy" id="45655"/>
    <lineage>
        <taxon>Bacteria</taxon>
        <taxon>Pseudomonadati</taxon>
        <taxon>Thermodesulfobacteriota</taxon>
        <taxon>Desulfobacteria</taxon>
        <taxon>Desulfobacterales</taxon>
        <taxon>Desulfococcaceae</taxon>
        <taxon>Desulfonema</taxon>
    </lineage>
</organism>
<accession>A0A975GLE5</accession>
<evidence type="ECO:0000256" key="1">
    <source>
        <dbReference type="ARBA" id="ARBA00001966"/>
    </source>
</evidence>
<dbReference type="CDD" id="cd01335">
    <property type="entry name" value="Radical_SAM"/>
    <property type="match status" value="1"/>
</dbReference>
<dbReference type="AlphaFoldDB" id="A0A975GLE5"/>
<protein>
    <submittedName>
        <fullName evidence="8">Radical SAM domain-containing protein</fullName>
    </submittedName>
</protein>
<dbReference type="PANTHER" id="PTHR11135">
    <property type="entry name" value="HISTONE ACETYLTRANSFERASE-RELATED"/>
    <property type="match status" value="1"/>
</dbReference>
<dbReference type="SUPFAM" id="SSF102114">
    <property type="entry name" value="Radical SAM enzymes"/>
    <property type="match status" value="1"/>
</dbReference>
<keyword evidence="6" id="KW-0411">Iron-sulfur</keyword>
<keyword evidence="4" id="KW-0479">Metal-binding</keyword>
<dbReference type="RefSeq" id="WP_207681672.1">
    <property type="nucleotide sequence ID" value="NZ_CP061800.1"/>
</dbReference>
<keyword evidence="2" id="KW-0004">4Fe-4S</keyword>
<keyword evidence="3" id="KW-0949">S-adenosyl-L-methionine</keyword>
<dbReference type="Gene3D" id="3.80.30.20">
    <property type="entry name" value="tm_1862 like domain"/>
    <property type="match status" value="1"/>
</dbReference>
<keyword evidence="5" id="KW-0408">Iron</keyword>
<dbReference type="InterPro" id="IPR039661">
    <property type="entry name" value="ELP3"/>
</dbReference>
<evidence type="ECO:0000256" key="3">
    <source>
        <dbReference type="ARBA" id="ARBA00022691"/>
    </source>
</evidence>
<dbReference type="InterPro" id="IPR023404">
    <property type="entry name" value="rSAM_horseshoe"/>
</dbReference>
<evidence type="ECO:0000313" key="9">
    <source>
        <dbReference type="Proteomes" id="UP000663722"/>
    </source>
</evidence>
<feature type="domain" description="Radical SAM core" evidence="7">
    <location>
        <begin position="5"/>
        <end position="242"/>
    </location>
</feature>
<gene>
    <name evidence="8" type="ORF">dnm_017650</name>
</gene>
<evidence type="ECO:0000259" key="7">
    <source>
        <dbReference type="PROSITE" id="PS51918"/>
    </source>
</evidence>
<dbReference type="SFLD" id="SFLDG01086">
    <property type="entry name" value="elongater_protein-like"/>
    <property type="match status" value="1"/>
</dbReference>
<dbReference type="Pfam" id="PF16199">
    <property type="entry name" value="Radical_SAM_C"/>
    <property type="match status" value="1"/>
</dbReference>
<dbReference type="GO" id="GO:0003824">
    <property type="term" value="F:catalytic activity"/>
    <property type="evidence" value="ECO:0007669"/>
    <property type="project" value="InterPro"/>
</dbReference>
<evidence type="ECO:0000256" key="2">
    <source>
        <dbReference type="ARBA" id="ARBA00022485"/>
    </source>
</evidence>
<dbReference type="GO" id="GO:0046872">
    <property type="term" value="F:metal ion binding"/>
    <property type="evidence" value="ECO:0007669"/>
    <property type="project" value="UniProtKB-KW"/>
</dbReference>
<dbReference type="Pfam" id="PF04055">
    <property type="entry name" value="Radical_SAM"/>
    <property type="match status" value="1"/>
</dbReference>
<evidence type="ECO:0000256" key="4">
    <source>
        <dbReference type="ARBA" id="ARBA00022723"/>
    </source>
</evidence>
<dbReference type="InterPro" id="IPR058240">
    <property type="entry name" value="rSAM_sf"/>
</dbReference>
<dbReference type="EMBL" id="CP061800">
    <property type="protein sequence ID" value="QTA85751.1"/>
    <property type="molecule type" value="Genomic_DNA"/>
</dbReference>